<dbReference type="InterPro" id="IPR050638">
    <property type="entry name" value="AA-Vitamin_Transporters"/>
</dbReference>
<dbReference type="PANTHER" id="PTHR32322:SF2">
    <property type="entry name" value="EAMA DOMAIN-CONTAINING PROTEIN"/>
    <property type="match status" value="1"/>
</dbReference>
<accession>A0A9D9EHH3</accession>
<name>A0A9D9EHH3_9BACT</name>
<feature type="transmembrane region" description="Helical" evidence="6">
    <location>
        <begin position="244"/>
        <end position="261"/>
    </location>
</feature>
<sequence>MKNLKGYIYGIVTSMTFGLIPLFTLPLMRKGMEYDSILFYRFLFAAAALAAMLKITGQSYRIAWRDVPVIILLGCFYTMSSMFLFWGYDFMGAGLATALHFTYPVFVTLFMFFIFREKTSWVTWMAIFLAICGVTLLSVKGGDMSLAPAGIVVVLLSAVGYGGYITAANKSRVSNMNGRKLAFYVFIVSTVLFAVKASLSGGIQKIPDISSGVNLALLAVVPTVISNITLLISVRNIGGTMTSILGAMEPVTAVAVGTLIFSERFTLQDFAGVMVIIAAVTLIILSDSISKTFSGLFRRFRPRHA</sequence>
<protein>
    <submittedName>
        <fullName evidence="8">DMT family transporter</fullName>
    </submittedName>
</protein>
<evidence type="ECO:0000256" key="1">
    <source>
        <dbReference type="ARBA" id="ARBA00004141"/>
    </source>
</evidence>
<feature type="transmembrane region" description="Helical" evidence="6">
    <location>
        <begin position="94"/>
        <end position="114"/>
    </location>
</feature>
<feature type="transmembrane region" description="Helical" evidence="6">
    <location>
        <begin position="145"/>
        <end position="169"/>
    </location>
</feature>
<feature type="domain" description="EamA" evidence="7">
    <location>
        <begin position="5"/>
        <end position="138"/>
    </location>
</feature>
<evidence type="ECO:0000256" key="2">
    <source>
        <dbReference type="ARBA" id="ARBA00007362"/>
    </source>
</evidence>
<dbReference type="Pfam" id="PF00892">
    <property type="entry name" value="EamA"/>
    <property type="match status" value="2"/>
</dbReference>
<keyword evidence="4 6" id="KW-1133">Transmembrane helix</keyword>
<keyword evidence="5 6" id="KW-0472">Membrane</keyword>
<feature type="transmembrane region" description="Helical" evidence="6">
    <location>
        <begin position="37"/>
        <end position="55"/>
    </location>
</feature>
<feature type="domain" description="EamA" evidence="7">
    <location>
        <begin position="150"/>
        <end position="284"/>
    </location>
</feature>
<evidence type="ECO:0000259" key="7">
    <source>
        <dbReference type="Pfam" id="PF00892"/>
    </source>
</evidence>
<dbReference type="GO" id="GO:0016020">
    <property type="term" value="C:membrane"/>
    <property type="evidence" value="ECO:0007669"/>
    <property type="project" value="UniProtKB-SubCell"/>
</dbReference>
<evidence type="ECO:0000256" key="5">
    <source>
        <dbReference type="ARBA" id="ARBA00023136"/>
    </source>
</evidence>
<dbReference type="EMBL" id="JADIMQ010000001">
    <property type="protein sequence ID" value="MBO8447643.1"/>
    <property type="molecule type" value="Genomic_DNA"/>
</dbReference>
<reference evidence="8" key="2">
    <citation type="journal article" date="2021" name="PeerJ">
        <title>Extensive microbial diversity within the chicken gut microbiome revealed by metagenomics and culture.</title>
        <authorList>
            <person name="Gilroy R."/>
            <person name="Ravi A."/>
            <person name="Getino M."/>
            <person name="Pursley I."/>
            <person name="Horton D.L."/>
            <person name="Alikhan N.F."/>
            <person name="Baker D."/>
            <person name="Gharbi K."/>
            <person name="Hall N."/>
            <person name="Watson M."/>
            <person name="Adriaenssens E.M."/>
            <person name="Foster-Nyarko E."/>
            <person name="Jarju S."/>
            <person name="Secka A."/>
            <person name="Antonio M."/>
            <person name="Oren A."/>
            <person name="Chaudhuri R.R."/>
            <person name="La Ragione R."/>
            <person name="Hildebrand F."/>
            <person name="Pallen M.J."/>
        </authorList>
    </citation>
    <scope>NUCLEOTIDE SEQUENCE</scope>
    <source>
        <strain evidence="8">20514</strain>
    </source>
</reference>
<evidence type="ECO:0000256" key="4">
    <source>
        <dbReference type="ARBA" id="ARBA00022989"/>
    </source>
</evidence>
<feature type="transmembrane region" description="Helical" evidence="6">
    <location>
        <begin position="211"/>
        <end position="232"/>
    </location>
</feature>
<gene>
    <name evidence="8" type="ORF">IAC29_00035</name>
</gene>
<proteinExistence type="inferred from homology"/>
<evidence type="ECO:0000256" key="3">
    <source>
        <dbReference type="ARBA" id="ARBA00022692"/>
    </source>
</evidence>
<dbReference type="PANTHER" id="PTHR32322">
    <property type="entry name" value="INNER MEMBRANE TRANSPORTER"/>
    <property type="match status" value="1"/>
</dbReference>
<evidence type="ECO:0000313" key="9">
    <source>
        <dbReference type="Proteomes" id="UP000810252"/>
    </source>
</evidence>
<reference evidence="8" key="1">
    <citation type="submission" date="2020-10" db="EMBL/GenBank/DDBJ databases">
        <authorList>
            <person name="Gilroy R."/>
        </authorList>
    </citation>
    <scope>NUCLEOTIDE SEQUENCE</scope>
    <source>
        <strain evidence="8">20514</strain>
    </source>
</reference>
<feature type="transmembrane region" description="Helical" evidence="6">
    <location>
        <begin position="7"/>
        <end position="25"/>
    </location>
</feature>
<feature type="transmembrane region" description="Helical" evidence="6">
    <location>
        <begin position="67"/>
        <end position="88"/>
    </location>
</feature>
<dbReference type="InterPro" id="IPR000620">
    <property type="entry name" value="EamA_dom"/>
</dbReference>
<comment type="caution">
    <text evidence="8">The sequence shown here is derived from an EMBL/GenBank/DDBJ whole genome shotgun (WGS) entry which is preliminary data.</text>
</comment>
<organism evidence="8 9">
    <name type="scientific">Candidatus Cryptobacteroides merdigallinarum</name>
    <dbReference type="NCBI Taxonomy" id="2840770"/>
    <lineage>
        <taxon>Bacteria</taxon>
        <taxon>Pseudomonadati</taxon>
        <taxon>Bacteroidota</taxon>
        <taxon>Bacteroidia</taxon>
        <taxon>Bacteroidales</taxon>
        <taxon>Candidatus Cryptobacteroides</taxon>
    </lineage>
</organism>
<comment type="similarity">
    <text evidence="2">Belongs to the EamA transporter family.</text>
</comment>
<keyword evidence="3 6" id="KW-0812">Transmembrane</keyword>
<dbReference type="SUPFAM" id="SSF103481">
    <property type="entry name" value="Multidrug resistance efflux transporter EmrE"/>
    <property type="match status" value="2"/>
</dbReference>
<feature type="transmembrane region" description="Helical" evidence="6">
    <location>
        <begin position="181"/>
        <end position="199"/>
    </location>
</feature>
<dbReference type="InterPro" id="IPR037185">
    <property type="entry name" value="EmrE-like"/>
</dbReference>
<comment type="subcellular location">
    <subcellularLocation>
        <location evidence="1">Membrane</location>
        <topology evidence="1">Multi-pass membrane protein</topology>
    </subcellularLocation>
</comment>
<dbReference type="Proteomes" id="UP000810252">
    <property type="component" value="Unassembled WGS sequence"/>
</dbReference>
<evidence type="ECO:0000256" key="6">
    <source>
        <dbReference type="SAM" id="Phobius"/>
    </source>
</evidence>
<dbReference type="Gene3D" id="1.10.3730.20">
    <property type="match status" value="1"/>
</dbReference>
<feature type="transmembrane region" description="Helical" evidence="6">
    <location>
        <begin position="267"/>
        <end position="289"/>
    </location>
</feature>
<evidence type="ECO:0000313" key="8">
    <source>
        <dbReference type="EMBL" id="MBO8447643.1"/>
    </source>
</evidence>
<dbReference type="AlphaFoldDB" id="A0A9D9EHH3"/>
<feature type="transmembrane region" description="Helical" evidence="6">
    <location>
        <begin position="121"/>
        <end position="139"/>
    </location>
</feature>